<evidence type="ECO:0000313" key="3">
    <source>
        <dbReference type="Proteomes" id="UP001500101"/>
    </source>
</evidence>
<keyword evidence="3" id="KW-1185">Reference proteome</keyword>
<proteinExistence type="predicted"/>
<reference evidence="3" key="1">
    <citation type="journal article" date="2019" name="Int. J. Syst. Evol. Microbiol.">
        <title>The Global Catalogue of Microorganisms (GCM) 10K type strain sequencing project: providing services to taxonomists for standard genome sequencing and annotation.</title>
        <authorList>
            <consortium name="The Broad Institute Genomics Platform"/>
            <consortium name="The Broad Institute Genome Sequencing Center for Infectious Disease"/>
            <person name="Wu L."/>
            <person name="Ma J."/>
        </authorList>
    </citation>
    <scope>NUCLEOTIDE SEQUENCE [LARGE SCALE GENOMIC DNA]</scope>
    <source>
        <strain evidence="3">JCM 16704</strain>
    </source>
</reference>
<feature type="signal peptide" evidence="1">
    <location>
        <begin position="1"/>
        <end position="18"/>
    </location>
</feature>
<protein>
    <recommendedName>
        <fullName evidence="4">NlpE-like protein</fullName>
    </recommendedName>
</protein>
<dbReference type="RefSeq" id="WP_344673127.1">
    <property type="nucleotide sequence ID" value="NZ_BAAAZI010000004.1"/>
</dbReference>
<accession>A0ABP7YAS1</accession>
<dbReference type="Proteomes" id="UP001500101">
    <property type="component" value="Unassembled WGS sequence"/>
</dbReference>
<gene>
    <name evidence="2" type="ORF">GCM10022216_05250</name>
</gene>
<evidence type="ECO:0008006" key="4">
    <source>
        <dbReference type="Google" id="ProtNLM"/>
    </source>
</evidence>
<evidence type="ECO:0000313" key="2">
    <source>
        <dbReference type="EMBL" id="GAA4133289.1"/>
    </source>
</evidence>
<organism evidence="2 3">
    <name type="scientific">Sphingobacterium kyonggiense</name>
    <dbReference type="NCBI Taxonomy" id="714075"/>
    <lineage>
        <taxon>Bacteria</taxon>
        <taxon>Pseudomonadati</taxon>
        <taxon>Bacteroidota</taxon>
        <taxon>Sphingobacteriia</taxon>
        <taxon>Sphingobacteriales</taxon>
        <taxon>Sphingobacteriaceae</taxon>
        <taxon>Sphingobacterium</taxon>
    </lineage>
</organism>
<sequence length="131" mass="15783">MKKILWILLIFGFQFANAQVGSWTVWKQSPCYLKIEYRYKYVKQQGDRHVWLLQFKNSYNKSVYFNYSLAGEQEEEQLYLARRKSITPNRNSDEMEFFTNSESFEIQVSNLSFRQGVTDYEPCDQNKRSKD</sequence>
<comment type="caution">
    <text evidence="2">The sequence shown here is derived from an EMBL/GenBank/DDBJ whole genome shotgun (WGS) entry which is preliminary data.</text>
</comment>
<evidence type="ECO:0000256" key="1">
    <source>
        <dbReference type="SAM" id="SignalP"/>
    </source>
</evidence>
<name>A0ABP7YAS1_9SPHI</name>
<feature type="chain" id="PRO_5047281423" description="NlpE-like protein" evidence="1">
    <location>
        <begin position="19"/>
        <end position="131"/>
    </location>
</feature>
<keyword evidence="1" id="KW-0732">Signal</keyword>
<dbReference type="EMBL" id="BAAAZI010000004">
    <property type="protein sequence ID" value="GAA4133289.1"/>
    <property type="molecule type" value="Genomic_DNA"/>
</dbReference>